<evidence type="ECO:0000313" key="2">
    <source>
        <dbReference type="EMBL" id="MDR6967401.1"/>
    </source>
</evidence>
<keyword evidence="3" id="KW-1185">Reference proteome</keyword>
<gene>
    <name evidence="2" type="ORF">J2X31_001412</name>
</gene>
<proteinExistence type="predicted"/>
<feature type="compositionally biased region" description="Acidic residues" evidence="1">
    <location>
        <begin position="47"/>
        <end position="56"/>
    </location>
</feature>
<evidence type="ECO:0000313" key="3">
    <source>
        <dbReference type="Proteomes" id="UP001255185"/>
    </source>
</evidence>
<accession>A0ABU1TN77</accession>
<name>A0ABU1TN77_9FLAO</name>
<dbReference type="Proteomes" id="UP001255185">
    <property type="component" value="Unassembled WGS sequence"/>
</dbReference>
<reference evidence="2 3" key="1">
    <citation type="submission" date="2023-07" db="EMBL/GenBank/DDBJ databases">
        <title>Sorghum-associated microbial communities from plants grown in Nebraska, USA.</title>
        <authorList>
            <person name="Schachtman D."/>
        </authorList>
    </citation>
    <scope>NUCLEOTIDE SEQUENCE [LARGE SCALE GENOMIC DNA]</scope>
    <source>
        <strain evidence="2 3">3773</strain>
    </source>
</reference>
<feature type="region of interest" description="Disordered" evidence="1">
    <location>
        <begin position="1"/>
        <end position="56"/>
    </location>
</feature>
<feature type="compositionally biased region" description="Basic and acidic residues" evidence="1">
    <location>
        <begin position="10"/>
        <end position="20"/>
    </location>
</feature>
<evidence type="ECO:0000256" key="1">
    <source>
        <dbReference type="SAM" id="MobiDB-lite"/>
    </source>
</evidence>
<dbReference type="EMBL" id="JAVDVI010000005">
    <property type="protein sequence ID" value="MDR6967401.1"/>
    <property type="molecule type" value="Genomic_DNA"/>
</dbReference>
<protein>
    <submittedName>
        <fullName evidence="2">Uncharacterized protein</fullName>
    </submittedName>
</protein>
<comment type="caution">
    <text evidence="2">The sequence shown here is derived from an EMBL/GenBank/DDBJ whole genome shotgun (WGS) entry which is preliminary data.</text>
</comment>
<sequence length="56" mass="6671">MENSNQFFFSDDKEKRKIDDPELNQDSPYDPNEAFDDTDDFHKYDDTVEDTSESNE</sequence>
<dbReference type="RefSeq" id="WP_310025522.1">
    <property type="nucleotide sequence ID" value="NZ_JAVDVI010000005.1"/>
</dbReference>
<organism evidence="2 3">
    <name type="scientific">Flavobacterium arsenatis</name>
    <dbReference type="NCBI Taxonomy" id="1484332"/>
    <lineage>
        <taxon>Bacteria</taxon>
        <taxon>Pseudomonadati</taxon>
        <taxon>Bacteroidota</taxon>
        <taxon>Flavobacteriia</taxon>
        <taxon>Flavobacteriales</taxon>
        <taxon>Flavobacteriaceae</taxon>
        <taxon>Flavobacterium</taxon>
    </lineage>
</organism>